<reference evidence="2" key="1">
    <citation type="submission" date="2022-11" db="UniProtKB">
        <authorList>
            <consortium name="WormBaseParasite"/>
        </authorList>
    </citation>
    <scope>IDENTIFICATION</scope>
</reference>
<dbReference type="Proteomes" id="UP000887574">
    <property type="component" value="Unplaced"/>
</dbReference>
<protein>
    <submittedName>
        <fullName evidence="2">Uncharacterized protein</fullName>
    </submittedName>
</protein>
<accession>A0A915DKY0</accession>
<keyword evidence="1" id="KW-1185">Reference proteome</keyword>
<dbReference type="AlphaFoldDB" id="A0A915DKY0"/>
<name>A0A915DKY0_9BILA</name>
<evidence type="ECO:0000313" key="2">
    <source>
        <dbReference type="WBParaSite" id="jg20457"/>
    </source>
</evidence>
<proteinExistence type="predicted"/>
<dbReference type="WBParaSite" id="jg20457">
    <property type="protein sequence ID" value="jg20457"/>
    <property type="gene ID" value="jg20457"/>
</dbReference>
<evidence type="ECO:0000313" key="1">
    <source>
        <dbReference type="Proteomes" id="UP000887574"/>
    </source>
</evidence>
<organism evidence="1 2">
    <name type="scientific">Ditylenchus dipsaci</name>
    <dbReference type="NCBI Taxonomy" id="166011"/>
    <lineage>
        <taxon>Eukaryota</taxon>
        <taxon>Metazoa</taxon>
        <taxon>Ecdysozoa</taxon>
        <taxon>Nematoda</taxon>
        <taxon>Chromadorea</taxon>
        <taxon>Rhabditida</taxon>
        <taxon>Tylenchina</taxon>
        <taxon>Tylenchomorpha</taxon>
        <taxon>Sphaerularioidea</taxon>
        <taxon>Anguinidae</taxon>
        <taxon>Anguininae</taxon>
        <taxon>Ditylenchus</taxon>
    </lineage>
</organism>
<sequence>MDAKKMRVGRIVDIGAPLLNPKASAGPIHFETKCPVDQNFNFNAMTVEGNKHLLLQNIRVESSNGGNKAVHDDLNPGWSDDEDDGAKPPMVVAADKPKVEIKNGEKPATIVSFKYSHPLRVGRIVDVSPTFPKKDAFKNADRFLPDLKPQVNAVQPTAYGMNQSLFGQNSNGREVFKNGQKKDEEKVVPVGASHPQIVPTSKDRTDAGVRLYNTVASLKRSGDVVNSANTCGDMSSESLLDKSFIDEKVKDAAIYGSTTFTNEEMRRLAMFAKKALNLYTGISDLLIGKAWN</sequence>